<dbReference type="CDD" id="cd06219">
    <property type="entry name" value="DHOD_e_trans_like1"/>
    <property type="match status" value="1"/>
</dbReference>
<comment type="cofactor">
    <cofactor evidence="1">
        <name>[2Fe-2S] cluster</name>
        <dbReference type="ChEBI" id="CHEBI:190135"/>
    </cofactor>
    <text evidence="1">Binds 1 [2Fe-2S] cluster per subunit.</text>
</comment>
<dbReference type="Proteomes" id="UP000777265">
    <property type="component" value="Unassembled WGS sequence"/>
</dbReference>
<accession>A0A971S0S0</accession>
<dbReference type="InterPro" id="IPR012165">
    <property type="entry name" value="Cyt_c3_hydrogenase_gsu"/>
</dbReference>
<dbReference type="GO" id="GO:0046872">
    <property type="term" value="F:metal ion binding"/>
    <property type="evidence" value="ECO:0007669"/>
    <property type="project" value="UniProtKB-KW"/>
</dbReference>
<feature type="domain" description="FAD-binding FR-type" evidence="2">
    <location>
        <begin position="1"/>
        <end position="95"/>
    </location>
</feature>
<keyword evidence="1" id="KW-0001">2Fe-2S</keyword>
<evidence type="ECO:0000313" key="4">
    <source>
        <dbReference type="Proteomes" id="UP000777265"/>
    </source>
</evidence>
<reference evidence="3" key="2">
    <citation type="submission" date="2020-01" db="EMBL/GenBank/DDBJ databases">
        <authorList>
            <person name="Campanaro S."/>
        </authorList>
    </citation>
    <scope>NUCLEOTIDE SEQUENCE</scope>
    <source>
        <strain evidence="3">AS06rmzACSIP_7</strain>
    </source>
</reference>
<keyword evidence="1" id="KW-0408">Iron</keyword>
<name>A0A971S0S0_9BACT</name>
<dbReference type="InterPro" id="IPR039261">
    <property type="entry name" value="FNR_nucleotide-bd"/>
</dbReference>
<dbReference type="PROSITE" id="PS51384">
    <property type="entry name" value="FAD_FR"/>
    <property type="match status" value="1"/>
</dbReference>
<dbReference type="InterPro" id="IPR017938">
    <property type="entry name" value="Riboflavin_synthase-like_b-brl"/>
</dbReference>
<sequence length="285" mass="31288">MNRIIERTMIVPNMHLLTLEAPEIARKIQPGQFVIVRADDEGERIPLSVADWDRKEGTITIIFMEVGASTGVLAGLAGGDSVATCVGPLGNGTTIDRFGTVMCVGGCYGIGSIYPVARELRHGGNEIIMVLEGRSSYLIYWADRFVRQAAKIFTITRDGSLGMKGHITRLTDVIHGLPKPPDRIIVNGCTYLMAHTSEVTRSLGIPTIVNLNPIMIDGTGMCGVCRVTVGGTTKFACVNGPEFDGHEVEWKEFLARRKQYTNEETSYFRHSDPKPILHREGKCHS</sequence>
<feature type="binding site" evidence="1">
    <location>
        <position position="225"/>
    </location>
    <ligand>
        <name>[2Fe-2S] cluster</name>
        <dbReference type="ChEBI" id="CHEBI:190135"/>
    </ligand>
</feature>
<dbReference type="PIRSF" id="PIRSF006816">
    <property type="entry name" value="Cyc3_hyd_g"/>
    <property type="match status" value="1"/>
</dbReference>
<dbReference type="PANTHER" id="PTHR43513">
    <property type="entry name" value="DIHYDROOROTATE DEHYDROGENASE B (NAD(+)), ELECTRON TRANSFER SUBUNIT"/>
    <property type="match status" value="1"/>
</dbReference>
<reference evidence="3" key="1">
    <citation type="journal article" date="2020" name="Biotechnol. Biofuels">
        <title>New insights from the biogas microbiome by comprehensive genome-resolved metagenomics of nearly 1600 species originating from multiple anaerobic digesters.</title>
        <authorList>
            <person name="Campanaro S."/>
            <person name="Treu L."/>
            <person name="Rodriguez-R L.M."/>
            <person name="Kovalovszki A."/>
            <person name="Ziels R.M."/>
            <person name="Maus I."/>
            <person name="Zhu X."/>
            <person name="Kougias P.G."/>
            <person name="Basile A."/>
            <person name="Luo G."/>
            <person name="Schluter A."/>
            <person name="Konstantinidis K.T."/>
            <person name="Angelidaki I."/>
        </authorList>
    </citation>
    <scope>NUCLEOTIDE SEQUENCE</scope>
    <source>
        <strain evidence="3">AS06rmzACSIP_7</strain>
    </source>
</reference>
<dbReference type="GO" id="GO:0051537">
    <property type="term" value="F:2 iron, 2 sulfur cluster binding"/>
    <property type="evidence" value="ECO:0007669"/>
    <property type="project" value="UniProtKB-KW"/>
</dbReference>
<dbReference type="NCBIfam" id="NF004862">
    <property type="entry name" value="PRK06222.1"/>
    <property type="match status" value="1"/>
</dbReference>
<dbReference type="AlphaFoldDB" id="A0A971S0S0"/>
<organism evidence="3 4">
    <name type="scientific">Syntrophorhabdus aromaticivorans</name>
    <dbReference type="NCBI Taxonomy" id="328301"/>
    <lineage>
        <taxon>Bacteria</taxon>
        <taxon>Pseudomonadati</taxon>
        <taxon>Thermodesulfobacteriota</taxon>
        <taxon>Syntrophorhabdia</taxon>
        <taxon>Syntrophorhabdales</taxon>
        <taxon>Syntrophorhabdaceae</taxon>
        <taxon>Syntrophorhabdus</taxon>
    </lineage>
</organism>
<dbReference type="SUPFAM" id="SSF63380">
    <property type="entry name" value="Riboflavin synthase domain-like"/>
    <property type="match status" value="1"/>
</dbReference>
<dbReference type="EMBL" id="JAAYEE010000126">
    <property type="protein sequence ID" value="NLW35328.1"/>
    <property type="molecule type" value="Genomic_DNA"/>
</dbReference>
<dbReference type="Gene3D" id="3.40.50.80">
    <property type="entry name" value="Nucleotide-binding domain of ferredoxin-NADP reductase (FNR) module"/>
    <property type="match status" value="1"/>
</dbReference>
<evidence type="ECO:0000256" key="1">
    <source>
        <dbReference type="PIRSR" id="PIRSR006816-2"/>
    </source>
</evidence>
<gene>
    <name evidence="3" type="ORF">GXY80_07590</name>
</gene>
<dbReference type="PANTHER" id="PTHR43513:SF3">
    <property type="entry name" value="DIHYDROOROTATE DEHYDROGENASE B (NAD(+)), ELECTRON TRANSFER SUBUNIT-RELATED"/>
    <property type="match status" value="1"/>
</dbReference>
<dbReference type="Gene3D" id="2.40.30.10">
    <property type="entry name" value="Translation factors"/>
    <property type="match status" value="1"/>
</dbReference>
<keyword evidence="1" id="KW-0411">Iron-sulfur</keyword>
<dbReference type="GO" id="GO:0016491">
    <property type="term" value="F:oxidoreductase activity"/>
    <property type="evidence" value="ECO:0007669"/>
    <property type="project" value="InterPro"/>
</dbReference>
<proteinExistence type="predicted"/>
<dbReference type="InterPro" id="IPR050353">
    <property type="entry name" value="PyrK_electron_transfer"/>
</dbReference>
<feature type="binding site" evidence="1">
    <location>
        <position position="237"/>
    </location>
    <ligand>
        <name>[2Fe-2S] cluster</name>
        <dbReference type="ChEBI" id="CHEBI:190135"/>
    </ligand>
</feature>
<keyword evidence="1" id="KW-0479">Metal-binding</keyword>
<dbReference type="InterPro" id="IPR019480">
    <property type="entry name" value="Dihydroorotate_DH_Fe-S-bd"/>
</dbReference>
<protein>
    <submittedName>
        <fullName evidence="3">Sulfide/dihydroorotate dehydrogenase-like FAD/NAD-binding protein</fullName>
    </submittedName>
</protein>
<dbReference type="InterPro" id="IPR017927">
    <property type="entry name" value="FAD-bd_FR_type"/>
</dbReference>
<dbReference type="GO" id="GO:0006221">
    <property type="term" value="P:pyrimidine nucleotide biosynthetic process"/>
    <property type="evidence" value="ECO:0007669"/>
    <property type="project" value="InterPro"/>
</dbReference>
<evidence type="ECO:0000313" key="3">
    <source>
        <dbReference type="EMBL" id="NLW35328.1"/>
    </source>
</evidence>
<dbReference type="Pfam" id="PF10418">
    <property type="entry name" value="DHODB_Fe-S_bind"/>
    <property type="match status" value="1"/>
</dbReference>
<dbReference type="GO" id="GO:0050660">
    <property type="term" value="F:flavin adenine dinucleotide binding"/>
    <property type="evidence" value="ECO:0007669"/>
    <property type="project" value="InterPro"/>
</dbReference>
<evidence type="ECO:0000259" key="2">
    <source>
        <dbReference type="PROSITE" id="PS51384"/>
    </source>
</evidence>
<comment type="caution">
    <text evidence="3">The sequence shown here is derived from an EMBL/GenBank/DDBJ whole genome shotgun (WGS) entry which is preliminary data.</text>
</comment>
<dbReference type="SUPFAM" id="SSF52343">
    <property type="entry name" value="Ferredoxin reductase-like, C-terminal NADP-linked domain"/>
    <property type="match status" value="1"/>
</dbReference>
<feature type="binding site" evidence="1">
    <location>
        <position position="222"/>
    </location>
    <ligand>
        <name>[2Fe-2S] cluster</name>
        <dbReference type="ChEBI" id="CHEBI:190135"/>
    </ligand>
</feature>